<protein>
    <submittedName>
        <fullName evidence="2">Conjugal transfer protein TrbK</fullName>
    </submittedName>
</protein>
<comment type="caution">
    <text evidence="2">The sequence shown here is derived from an EMBL/GenBank/DDBJ whole genome shotgun (WGS) entry which is preliminary data.</text>
</comment>
<sequence length="90" mass="9905">MDGKTLARIAAIAFVAVAITATVLELTQEPEPLSDAVSAPAPTWASDVDLVRRELRRCQRLGEAATRDRDCLAAWSENRQRFLGIEAERP</sequence>
<keyword evidence="1" id="KW-0812">Transmembrane</keyword>
<evidence type="ECO:0000256" key="1">
    <source>
        <dbReference type="SAM" id="Phobius"/>
    </source>
</evidence>
<name>A0A327JNK8_9HYPH</name>
<keyword evidence="1" id="KW-0472">Membrane</keyword>
<feature type="transmembrane region" description="Helical" evidence="1">
    <location>
        <begin position="6"/>
        <end position="24"/>
    </location>
</feature>
<proteinExistence type="predicted"/>
<accession>A0A327JNK8</accession>
<dbReference type="AlphaFoldDB" id="A0A327JNK8"/>
<dbReference type="Pfam" id="PF20084">
    <property type="entry name" value="TrbK"/>
    <property type="match status" value="1"/>
</dbReference>
<gene>
    <name evidence="2" type="ORF">CH339_12110</name>
</gene>
<keyword evidence="3" id="KW-1185">Reference proteome</keyword>
<dbReference type="InterPro" id="IPR027587">
    <property type="entry name" value="TrbK"/>
</dbReference>
<organism evidence="2 3">
    <name type="scientific">Rhodobium orientis</name>
    <dbReference type="NCBI Taxonomy" id="34017"/>
    <lineage>
        <taxon>Bacteria</taxon>
        <taxon>Pseudomonadati</taxon>
        <taxon>Pseudomonadota</taxon>
        <taxon>Alphaproteobacteria</taxon>
        <taxon>Hyphomicrobiales</taxon>
        <taxon>Rhodobiaceae</taxon>
        <taxon>Rhodobium</taxon>
    </lineage>
</organism>
<reference evidence="2 3" key="1">
    <citation type="submission" date="2017-07" db="EMBL/GenBank/DDBJ databases">
        <title>Draft Genome Sequences of Select Purple Nonsulfur Bacteria.</title>
        <authorList>
            <person name="Lasarre B."/>
            <person name="Mckinlay J.B."/>
        </authorList>
    </citation>
    <scope>NUCLEOTIDE SEQUENCE [LARGE SCALE GENOMIC DNA]</scope>
    <source>
        <strain evidence="2 3">DSM 11290</strain>
    </source>
</reference>
<dbReference type="OrthoDB" id="9815800at2"/>
<keyword evidence="1" id="KW-1133">Transmembrane helix</keyword>
<dbReference type="RefSeq" id="WP_111434624.1">
    <property type="nucleotide sequence ID" value="NZ_JACIGG010000008.1"/>
</dbReference>
<dbReference type="EMBL" id="NPEV01000024">
    <property type="protein sequence ID" value="RAI26924.1"/>
    <property type="molecule type" value="Genomic_DNA"/>
</dbReference>
<evidence type="ECO:0000313" key="2">
    <source>
        <dbReference type="EMBL" id="RAI26924.1"/>
    </source>
</evidence>
<dbReference type="Proteomes" id="UP000249299">
    <property type="component" value="Unassembled WGS sequence"/>
</dbReference>
<evidence type="ECO:0000313" key="3">
    <source>
        <dbReference type="Proteomes" id="UP000249299"/>
    </source>
</evidence>
<dbReference type="NCBIfam" id="TIGR04360">
    <property type="entry name" value="other_trbK"/>
    <property type="match status" value="1"/>
</dbReference>